<dbReference type="EMBL" id="WQPS01000115">
    <property type="protein sequence ID" value="MBT9812967.1"/>
    <property type="molecule type" value="Genomic_DNA"/>
</dbReference>
<name>A0AA41K9E6_9FIRM</name>
<sequence>MERILEALANDDLSTMVSTVKDNPEYNQSMKEICEIENVLYAALNPTESSLLKKLEDLQLDVAELSATARFIDGYRLGVLMMAEVFAMPCTLEE</sequence>
<comment type="caution">
    <text evidence="1">The sequence shown here is derived from an EMBL/GenBank/DDBJ whole genome shotgun (WGS) entry which is preliminary data.</text>
</comment>
<reference evidence="1" key="1">
    <citation type="journal article" date="2021" name="Gut Microbes">
        <title>A synthetic consortium of 100 gut commensals modulates the composition and function in a colon model of the microbiome of elderly subjects.</title>
        <authorList>
            <person name="Perez M."/>
            <person name="Ntemiri A."/>
            <person name="Tan H."/>
            <person name="Harris H.M.B."/>
            <person name="Roager H.M."/>
            <person name="Ribiere C."/>
            <person name="O'Toole P.W."/>
        </authorList>
    </citation>
    <scope>NUCLEOTIDE SEQUENCE</scope>
    <source>
        <strain evidence="1">MCC335</strain>
    </source>
</reference>
<accession>A0AA41K9E6</accession>
<dbReference type="InterPro" id="IPR049215">
    <property type="entry name" value="DUF6809"/>
</dbReference>
<evidence type="ECO:0000313" key="1">
    <source>
        <dbReference type="EMBL" id="MBT9812967.1"/>
    </source>
</evidence>
<dbReference type="Pfam" id="PF20648">
    <property type="entry name" value="DUF6809"/>
    <property type="match status" value="1"/>
</dbReference>
<organism evidence="1 2">
    <name type="scientific">Enterocloster citroniae</name>
    <dbReference type="NCBI Taxonomy" id="358743"/>
    <lineage>
        <taxon>Bacteria</taxon>
        <taxon>Bacillati</taxon>
        <taxon>Bacillota</taxon>
        <taxon>Clostridia</taxon>
        <taxon>Lachnospirales</taxon>
        <taxon>Lachnospiraceae</taxon>
        <taxon>Enterocloster</taxon>
    </lineage>
</organism>
<dbReference type="Proteomes" id="UP000708338">
    <property type="component" value="Unassembled WGS sequence"/>
</dbReference>
<gene>
    <name evidence="1" type="ORF">GPL26_25670</name>
</gene>
<proteinExistence type="predicted"/>
<evidence type="ECO:0000313" key="2">
    <source>
        <dbReference type="Proteomes" id="UP000708338"/>
    </source>
</evidence>
<dbReference type="RefSeq" id="WP_215630399.1">
    <property type="nucleotide sequence ID" value="NZ_JAQDJP010000009.1"/>
</dbReference>
<dbReference type="AlphaFoldDB" id="A0AA41K9E6"/>
<protein>
    <submittedName>
        <fullName evidence="1">Uncharacterized protein</fullName>
    </submittedName>
</protein>